<evidence type="ECO:0000256" key="8">
    <source>
        <dbReference type="ARBA" id="ARBA00035455"/>
    </source>
</evidence>
<dbReference type="GO" id="GO:0006412">
    <property type="term" value="P:translation"/>
    <property type="evidence" value="ECO:0007669"/>
    <property type="project" value="InterPro"/>
</dbReference>
<dbReference type="InterPro" id="IPR018271">
    <property type="entry name" value="Ribosomal_uS14_CS"/>
</dbReference>
<dbReference type="GO" id="GO:0003735">
    <property type="term" value="F:structural constituent of ribosome"/>
    <property type="evidence" value="ECO:0007669"/>
    <property type="project" value="InterPro"/>
</dbReference>
<evidence type="ECO:0000256" key="3">
    <source>
        <dbReference type="ARBA" id="ARBA00009083"/>
    </source>
</evidence>
<keyword evidence="10" id="KW-1185">Reference proteome</keyword>
<gene>
    <name evidence="9" type="ORF">KUF71_009528</name>
</gene>
<dbReference type="Pfam" id="PF00253">
    <property type="entry name" value="Ribosomal_S14"/>
    <property type="match status" value="1"/>
</dbReference>
<dbReference type="AlphaFoldDB" id="A0AAE1LHB3"/>
<comment type="caution">
    <text evidence="9">The sequence shown here is derived from an EMBL/GenBank/DDBJ whole genome shotgun (WGS) entry which is preliminary data.</text>
</comment>
<comment type="subcellular location">
    <subcellularLocation>
        <location evidence="2">Cytoplasm</location>
        <location evidence="2">Cytosol</location>
    </subcellularLocation>
    <subcellularLocation>
        <location evidence="1">Rough endoplasmic reticulum</location>
    </subcellularLocation>
</comment>
<reference evidence="9" key="1">
    <citation type="submission" date="2021-07" db="EMBL/GenBank/DDBJ databases">
        <authorList>
            <person name="Catto M.A."/>
            <person name="Jacobson A."/>
            <person name="Kennedy G."/>
            <person name="Labadie P."/>
            <person name="Hunt B.G."/>
            <person name="Srinivasan R."/>
        </authorList>
    </citation>
    <scope>NUCLEOTIDE SEQUENCE</scope>
    <source>
        <strain evidence="9">PL_HMW_Pooled</strain>
        <tissue evidence="9">Head</tissue>
    </source>
</reference>
<dbReference type="Proteomes" id="UP001219518">
    <property type="component" value="Unassembled WGS sequence"/>
</dbReference>
<evidence type="ECO:0000256" key="5">
    <source>
        <dbReference type="ARBA" id="ARBA00022980"/>
    </source>
</evidence>
<dbReference type="PROSITE" id="PS00527">
    <property type="entry name" value="RIBOSOMAL_S14"/>
    <property type="match status" value="1"/>
</dbReference>
<evidence type="ECO:0000313" key="9">
    <source>
        <dbReference type="EMBL" id="KAK3920241.1"/>
    </source>
</evidence>
<evidence type="ECO:0000256" key="2">
    <source>
        <dbReference type="ARBA" id="ARBA00004514"/>
    </source>
</evidence>
<dbReference type="Gene3D" id="1.10.287.1480">
    <property type="match status" value="1"/>
</dbReference>
<dbReference type="PANTHER" id="PTHR19836:SF19">
    <property type="entry name" value="SMALL RIBOSOMAL SUBUNIT PROTEIN US14M"/>
    <property type="match status" value="1"/>
</dbReference>
<dbReference type="GO" id="GO:0005791">
    <property type="term" value="C:rough endoplasmic reticulum"/>
    <property type="evidence" value="ECO:0007669"/>
    <property type="project" value="UniProtKB-SubCell"/>
</dbReference>
<evidence type="ECO:0000313" key="10">
    <source>
        <dbReference type="Proteomes" id="UP001219518"/>
    </source>
</evidence>
<keyword evidence="5 9" id="KW-0689">Ribosomal protein</keyword>
<reference evidence="9" key="2">
    <citation type="journal article" date="2023" name="BMC Genomics">
        <title>Pest status, molecular evolution, and epigenetic factors derived from the genome assembly of Frankliniella fusca, a thysanopteran phytovirus vector.</title>
        <authorList>
            <person name="Catto M.A."/>
            <person name="Labadie P.E."/>
            <person name="Jacobson A.L."/>
            <person name="Kennedy G.G."/>
            <person name="Srinivasan R."/>
            <person name="Hunt B.G."/>
        </authorList>
    </citation>
    <scope>NUCLEOTIDE SEQUENCE</scope>
    <source>
        <strain evidence="9">PL_HMW_Pooled</strain>
    </source>
</reference>
<evidence type="ECO:0000256" key="4">
    <source>
        <dbReference type="ARBA" id="ARBA00011542"/>
    </source>
</evidence>
<dbReference type="InterPro" id="IPR001209">
    <property type="entry name" value="Ribosomal_uS14"/>
</dbReference>
<evidence type="ECO:0000256" key="6">
    <source>
        <dbReference type="ARBA" id="ARBA00023274"/>
    </source>
</evidence>
<sequence>MSLLKNGFRSLVSSLFFKTSNPAVQVQQVRTKFVNRHQRKDQVRRVTVKNFGEERMLLNTVYRCTVLPPEVRAVAQKDVIALPRDSNYIRLRKRCYATSRPRGVVHDFRVSRIIFRELADYNKLCGMQRSMWALVRT</sequence>
<protein>
    <recommendedName>
        <fullName evidence="7">Small ribosomal subunit protein uS14</fullName>
    </recommendedName>
    <alternativeName>
        <fullName evidence="8">40S ribosomal protein S29</fullName>
    </alternativeName>
</protein>
<accession>A0AAE1LHB3</accession>
<proteinExistence type="inferred from homology"/>
<dbReference type="GO" id="GO:0005829">
    <property type="term" value="C:cytosol"/>
    <property type="evidence" value="ECO:0007669"/>
    <property type="project" value="UniProtKB-SubCell"/>
</dbReference>
<organism evidence="9 10">
    <name type="scientific">Frankliniella fusca</name>
    <dbReference type="NCBI Taxonomy" id="407009"/>
    <lineage>
        <taxon>Eukaryota</taxon>
        <taxon>Metazoa</taxon>
        <taxon>Ecdysozoa</taxon>
        <taxon>Arthropoda</taxon>
        <taxon>Hexapoda</taxon>
        <taxon>Insecta</taxon>
        <taxon>Pterygota</taxon>
        <taxon>Neoptera</taxon>
        <taxon>Paraneoptera</taxon>
        <taxon>Thysanoptera</taxon>
        <taxon>Terebrantia</taxon>
        <taxon>Thripoidea</taxon>
        <taxon>Thripidae</taxon>
        <taxon>Frankliniella</taxon>
    </lineage>
</organism>
<evidence type="ECO:0000256" key="7">
    <source>
        <dbReference type="ARBA" id="ARBA00035167"/>
    </source>
</evidence>
<dbReference type="EMBL" id="JAHWGI010000990">
    <property type="protein sequence ID" value="KAK3920241.1"/>
    <property type="molecule type" value="Genomic_DNA"/>
</dbReference>
<dbReference type="SUPFAM" id="SSF57716">
    <property type="entry name" value="Glucocorticoid receptor-like (DNA-binding domain)"/>
    <property type="match status" value="1"/>
</dbReference>
<evidence type="ECO:0000256" key="1">
    <source>
        <dbReference type="ARBA" id="ARBA00004427"/>
    </source>
</evidence>
<dbReference type="GO" id="GO:0005763">
    <property type="term" value="C:mitochondrial small ribosomal subunit"/>
    <property type="evidence" value="ECO:0007669"/>
    <property type="project" value="TreeGrafter"/>
</dbReference>
<comment type="subunit">
    <text evidence="4">Component of the 40S small ribosomal subunit.</text>
</comment>
<name>A0AAE1LHB3_9NEOP</name>
<comment type="similarity">
    <text evidence="3">Belongs to the universal ribosomal protein uS14 family.</text>
</comment>
<keyword evidence="6" id="KW-0687">Ribonucleoprotein</keyword>
<dbReference type="PANTHER" id="PTHR19836">
    <property type="entry name" value="30S RIBOSOMAL PROTEIN S14"/>
    <property type="match status" value="1"/>
</dbReference>